<dbReference type="EC" id="2.7.11.1" evidence="1"/>
<evidence type="ECO:0000256" key="4">
    <source>
        <dbReference type="ARBA" id="ARBA00022741"/>
    </source>
</evidence>
<feature type="transmembrane region" description="Helical" evidence="8">
    <location>
        <begin position="294"/>
        <end position="318"/>
    </location>
</feature>
<dbReference type="PROSITE" id="PS50011">
    <property type="entry name" value="PROTEIN_KINASE_DOM"/>
    <property type="match status" value="1"/>
</dbReference>
<feature type="compositionally biased region" description="Low complexity" evidence="7">
    <location>
        <begin position="497"/>
        <end position="508"/>
    </location>
</feature>
<feature type="compositionally biased region" description="Low complexity" evidence="7">
    <location>
        <begin position="338"/>
        <end position="352"/>
    </location>
</feature>
<dbReference type="EMBL" id="UEGW01000001">
    <property type="protein sequence ID" value="SRX95921.1"/>
    <property type="molecule type" value="Genomic_DNA"/>
</dbReference>
<evidence type="ECO:0000256" key="1">
    <source>
        <dbReference type="ARBA" id="ARBA00012513"/>
    </source>
</evidence>
<sequence length="538" mass="56614">MSLASGATFAGYTILRMLGFGGMGEVYLAGHPALTRHVTLKVLPATMTGDDEFRERFLRETDSITALSYPNIVDVHDRGEFDGRLWVAMDYVDGINAAQQVAERYPNGMPAGEVLAIVAAVAGALDYAHRQGIVHGAVKPSNIMLSKDQGEQRILLTDFGIARRLGQSAYAAPEQTRGDDPDGRADQYGLAATAVHLFTGVAPSWSGGRPPQLSERHPELAPLDDVFTVALAQRPADRFGRCSDFSAALSERAAGWVSDRGPEAFSTVIDYPEDAEPPKDSEPAQPAAANRKRLWVGLGSAAAAALLVSVGLAVGIMIGRNNNASPSQAGPTPSERVPSAAQTSTAAALPAPGQLLDGTYQIDINRAQQTFNDMPNPQPPNVTTWWAFRASCTAAECIATGVQLDDEDHQTVSPAAASRPLVLDFRDGAWHSRPEILQFPCVGPHGEPDQETTTQALWLQPQDHGPLRGVMTVTVETDECGQQGGHIVIPAVAGRVGAAPPGVTVPGPSVAPAPPPPDTSSPSTPPGETPAAPSTPGR</sequence>
<feature type="domain" description="Protein kinase" evidence="9">
    <location>
        <begin position="12"/>
        <end position="288"/>
    </location>
</feature>
<dbReference type="Gene3D" id="1.10.510.10">
    <property type="entry name" value="Transferase(Phosphotransferase) domain 1"/>
    <property type="match status" value="1"/>
</dbReference>
<dbReference type="OrthoDB" id="4702250at2"/>
<keyword evidence="8" id="KW-0472">Membrane</keyword>
<dbReference type="InterPro" id="IPR011009">
    <property type="entry name" value="Kinase-like_dom_sf"/>
</dbReference>
<dbReference type="GO" id="GO:0005524">
    <property type="term" value="F:ATP binding"/>
    <property type="evidence" value="ECO:0007669"/>
    <property type="project" value="UniProtKB-KW"/>
</dbReference>
<dbReference type="SUPFAM" id="SSF56112">
    <property type="entry name" value="Protein kinase-like (PK-like)"/>
    <property type="match status" value="1"/>
</dbReference>
<dbReference type="PANTHER" id="PTHR43289">
    <property type="entry name" value="MITOGEN-ACTIVATED PROTEIN KINASE KINASE KINASE 20-RELATED"/>
    <property type="match status" value="1"/>
</dbReference>
<evidence type="ECO:0000256" key="8">
    <source>
        <dbReference type="SAM" id="Phobius"/>
    </source>
</evidence>
<feature type="compositionally biased region" description="Pro residues" evidence="7">
    <location>
        <begin position="509"/>
        <end position="528"/>
    </location>
</feature>
<keyword evidence="4" id="KW-0547">Nucleotide-binding</keyword>
<dbReference type="GO" id="GO:0004674">
    <property type="term" value="F:protein serine/threonine kinase activity"/>
    <property type="evidence" value="ECO:0007669"/>
    <property type="project" value="UniProtKB-KW"/>
</dbReference>
<evidence type="ECO:0000256" key="2">
    <source>
        <dbReference type="ARBA" id="ARBA00022527"/>
    </source>
</evidence>
<keyword evidence="8" id="KW-1133">Transmembrane helix</keyword>
<evidence type="ECO:0000313" key="11">
    <source>
        <dbReference type="Proteomes" id="UP000252015"/>
    </source>
</evidence>
<feature type="region of interest" description="Disordered" evidence="7">
    <location>
        <begin position="497"/>
        <end position="538"/>
    </location>
</feature>
<name>A0A1E3T6A7_MYCSH</name>
<keyword evidence="5 10" id="KW-0418">Kinase</keyword>
<keyword evidence="11" id="KW-1185">Reference proteome</keyword>
<evidence type="ECO:0000259" key="9">
    <source>
        <dbReference type="PROSITE" id="PS50011"/>
    </source>
</evidence>
<protein>
    <recommendedName>
        <fullName evidence="1">non-specific serine/threonine protein kinase</fullName>
        <ecNumber evidence="1">2.7.11.1</ecNumber>
    </recommendedName>
</protein>
<reference evidence="10 11" key="1">
    <citation type="submission" date="2018-05" db="EMBL/GenBank/DDBJ databases">
        <authorList>
            <consortium name="IHU Genomes"/>
        </authorList>
    </citation>
    <scope>NUCLEOTIDE SEQUENCE [LARGE SCALE GENOMIC DNA]</scope>
    <source>
        <strain evidence="10 11">P7336</strain>
    </source>
</reference>
<evidence type="ECO:0000256" key="7">
    <source>
        <dbReference type="SAM" id="MobiDB-lite"/>
    </source>
</evidence>
<feature type="compositionally biased region" description="Low complexity" evidence="7">
    <location>
        <begin position="529"/>
        <end position="538"/>
    </location>
</feature>
<evidence type="ECO:0000256" key="3">
    <source>
        <dbReference type="ARBA" id="ARBA00022679"/>
    </source>
</evidence>
<dbReference type="Gene3D" id="3.30.200.20">
    <property type="entry name" value="Phosphorylase Kinase, domain 1"/>
    <property type="match status" value="1"/>
</dbReference>
<dbReference type="CDD" id="cd14014">
    <property type="entry name" value="STKc_PknB_like"/>
    <property type="match status" value="1"/>
</dbReference>
<keyword evidence="8 10" id="KW-0812">Transmembrane</keyword>
<evidence type="ECO:0000313" key="10">
    <source>
        <dbReference type="EMBL" id="SRX95921.1"/>
    </source>
</evidence>
<dbReference type="Pfam" id="PF00069">
    <property type="entry name" value="Pkinase"/>
    <property type="match status" value="1"/>
</dbReference>
<evidence type="ECO:0000256" key="5">
    <source>
        <dbReference type="ARBA" id="ARBA00022777"/>
    </source>
</evidence>
<keyword evidence="6" id="KW-0067">ATP-binding</keyword>
<keyword evidence="2" id="KW-0723">Serine/threonine-protein kinase</keyword>
<dbReference type="AlphaFoldDB" id="A0A1E3T6A7"/>
<dbReference type="PANTHER" id="PTHR43289:SF6">
    <property type="entry name" value="SERINE_THREONINE-PROTEIN KINASE NEKL-3"/>
    <property type="match status" value="1"/>
</dbReference>
<proteinExistence type="predicted"/>
<feature type="region of interest" description="Disordered" evidence="7">
    <location>
        <begin position="325"/>
        <end position="352"/>
    </location>
</feature>
<dbReference type="STRING" id="29313.BHQ16_19985"/>
<accession>A0A1E3T6A7</accession>
<keyword evidence="3" id="KW-0808">Transferase</keyword>
<dbReference type="RefSeq" id="WP_069397817.1">
    <property type="nucleotide sequence ID" value="NZ_JACKUN010000044.1"/>
</dbReference>
<gene>
    <name evidence="10" type="ORF">MSP7336_04194</name>
</gene>
<dbReference type="Proteomes" id="UP000252015">
    <property type="component" value="Unassembled WGS sequence"/>
</dbReference>
<organism evidence="10 11">
    <name type="scientific">Mycobacterium shimoidei</name>
    <dbReference type="NCBI Taxonomy" id="29313"/>
    <lineage>
        <taxon>Bacteria</taxon>
        <taxon>Bacillati</taxon>
        <taxon>Actinomycetota</taxon>
        <taxon>Actinomycetes</taxon>
        <taxon>Mycobacteriales</taxon>
        <taxon>Mycobacteriaceae</taxon>
        <taxon>Mycobacterium</taxon>
    </lineage>
</organism>
<evidence type="ECO:0000256" key="6">
    <source>
        <dbReference type="ARBA" id="ARBA00022840"/>
    </source>
</evidence>
<dbReference type="InterPro" id="IPR000719">
    <property type="entry name" value="Prot_kinase_dom"/>
</dbReference>